<feature type="domain" description="CBS" evidence="4">
    <location>
        <begin position="232"/>
        <end position="287"/>
    </location>
</feature>
<evidence type="ECO:0000259" key="4">
    <source>
        <dbReference type="PROSITE" id="PS51371"/>
    </source>
</evidence>
<dbReference type="Gene3D" id="3.10.580.10">
    <property type="entry name" value="CBS-domain"/>
    <property type="match status" value="1"/>
</dbReference>
<dbReference type="Proteomes" id="UP000236724">
    <property type="component" value="Unassembled WGS sequence"/>
</dbReference>
<dbReference type="InterPro" id="IPR018490">
    <property type="entry name" value="cNMP-bd_dom_sf"/>
</dbReference>
<dbReference type="Pfam" id="PF03445">
    <property type="entry name" value="DUF294"/>
    <property type="match status" value="1"/>
</dbReference>
<dbReference type="InterPro" id="IPR046342">
    <property type="entry name" value="CBS_dom_sf"/>
</dbReference>
<evidence type="ECO:0000256" key="1">
    <source>
        <dbReference type="ARBA" id="ARBA00022737"/>
    </source>
</evidence>
<dbReference type="EMBL" id="FMSV02000380">
    <property type="protein sequence ID" value="SEH05768.1"/>
    <property type="molecule type" value="Genomic_DNA"/>
</dbReference>
<evidence type="ECO:0000313" key="6">
    <source>
        <dbReference type="Proteomes" id="UP000236724"/>
    </source>
</evidence>
<proteinExistence type="predicted"/>
<dbReference type="SMART" id="SM00116">
    <property type="entry name" value="CBS"/>
    <property type="match status" value="2"/>
</dbReference>
<dbReference type="CDD" id="cd04587">
    <property type="entry name" value="CBS_pair_CAP-ED_NT_Pol-beta-like_DUF294_assoc"/>
    <property type="match status" value="1"/>
</dbReference>
<keyword evidence="5" id="KW-0413">Isomerase</keyword>
<organism evidence="5 6">
    <name type="scientific">Candidatus Venteria ishoeyi</name>
    <dbReference type="NCBI Taxonomy" id="1899563"/>
    <lineage>
        <taxon>Bacteria</taxon>
        <taxon>Pseudomonadati</taxon>
        <taxon>Pseudomonadota</taxon>
        <taxon>Gammaproteobacteria</taxon>
        <taxon>Thiotrichales</taxon>
        <taxon>Thiotrichaceae</taxon>
        <taxon>Venteria</taxon>
    </lineage>
</organism>
<dbReference type="InterPro" id="IPR005105">
    <property type="entry name" value="GlnD_Uridyltrans_N"/>
</dbReference>
<dbReference type="Pfam" id="PF00027">
    <property type="entry name" value="cNMP_binding"/>
    <property type="match status" value="1"/>
</dbReference>
<dbReference type="InterPro" id="IPR014710">
    <property type="entry name" value="RmlC-like_jellyroll"/>
</dbReference>
<reference evidence="5 6" key="1">
    <citation type="submission" date="2016-10" db="EMBL/GenBank/DDBJ databases">
        <authorList>
            <person name="de Groot N.N."/>
        </authorList>
    </citation>
    <scope>NUCLEOTIDE SEQUENCE [LARGE SCALE GENOMIC DNA]</scope>
    <source>
        <strain evidence="5">MBHS1</strain>
    </source>
</reference>
<dbReference type="PROSITE" id="PS51371">
    <property type="entry name" value="CBS"/>
    <property type="match status" value="2"/>
</dbReference>
<dbReference type="GO" id="GO:0019146">
    <property type="term" value="F:arabinose-5-phosphate isomerase activity"/>
    <property type="evidence" value="ECO:0007669"/>
    <property type="project" value="UniProtKB-EC"/>
</dbReference>
<dbReference type="GO" id="GO:0008773">
    <property type="term" value="F:[protein-PII] uridylyltransferase activity"/>
    <property type="evidence" value="ECO:0007669"/>
    <property type="project" value="InterPro"/>
</dbReference>
<feature type="domain" description="Cyclic nucleotide-binding" evidence="3">
    <location>
        <begin position="29"/>
        <end position="126"/>
    </location>
</feature>
<dbReference type="Pfam" id="PF00571">
    <property type="entry name" value="CBS"/>
    <property type="match status" value="2"/>
</dbReference>
<dbReference type="PANTHER" id="PTHR48108">
    <property type="entry name" value="CBS DOMAIN-CONTAINING PROTEIN CBSX2, CHLOROPLASTIC"/>
    <property type="match status" value="1"/>
</dbReference>
<dbReference type="SUPFAM" id="SSF51206">
    <property type="entry name" value="cAMP-binding domain-like"/>
    <property type="match status" value="1"/>
</dbReference>
<dbReference type="CDD" id="cd00038">
    <property type="entry name" value="CAP_ED"/>
    <property type="match status" value="1"/>
</dbReference>
<evidence type="ECO:0000313" key="5">
    <source>
        <dbReference type="EMBL" id="SEH05768.1"/>
    </source>
</evidence>
<dbReference type="SUPFAM" id="SSF54631">
    <property type="entry name" value="CBS-domain pair"/>
    <property type="match status" value="1"/>
</dbReference>
<dbReference type="PANTHER" id="PTHR48108:SF31">
    <property type="entry name" value="CBS DOMAIN AND CYCLIC NUCLEOTIDE-REGULATED NUCLEOTIDYLTRANSFERASE"/>
    <property type="match status" value="1"/>
</dbReference>
<keyword evidence="6" id="KW-1185">Reference proteome</keyword>
<keyword evidence="2" id="KW-0129">CBS domain</keyword>
<dbReference type="PROSITE" id="PS50042">
    <property type="entry name" value="CNMP_BINDING_3"/>
    <property type="match status" value="1"/>
</dbReference>
<keyword evidence="1" id="KW-0677">Repeat</keyword>
<dbReference type="InterPro" id="IPR000595">
    <property type="entry name" value="cNMP-bd_dom"/>
</dbReference>
<protein>
    <submittedName>
        <fullName evidence="5">Arabinose 5-phosphate isomerase KdsD</fullName>
        <ecNumber evidence="5">5.3.1.13</ecNumber>
    </submittedName>
</protein>
<evidence type="ECO:0000259" key="3">
    <source>
        <dbReference type="PROSITE" id="PS50042"/>
    </source>
</evidence>
<dbReference type="InterPro" id="IPR051462">
    <property type="entry name" value="CBS_domain-containing"/>
</dbReference>
<dbReference type="InterPro" id="IPR000644">
    <property type="entry name" value="CBS_dom"/>
</dbReference>
<dbReference type="Gene3D" id="2.60.120.10">
    <property type="entry name" value="Jelly Rolls"/>
    <property type="match status" value="1"/>
</dbReference>
<dbReference type="SMART" id="SM00100">
    <property type="entry name" value="cNMP"/>
    <property type="match status" value="1"/>
</dbReference>
<dbReference type="CDD" id="cd05401">
    <property type="entry name" value="NT_GlnE_GlnD_like"/>
    <property type="match status" value="1"/>
</dbReference>
<accession>A0A1H6F6J5</accession>
<dbReference type="AlphaFoldDB" id="A0A1H6F6J5"/>
<gene>
    <name evidence="5" type="primary">kdsD_1</name>
    <name evidence="5" type="ORF">MBHS_01623</name>
</gene>
<dbReference type="EC" id="5.3.1.13" evidence="5"/>
<name>A0A1H6F6J5_9GAMM</name>
<feature type="domain" description="CBS" evidence="4">
    <location>
        <begin position="168"/>
        <end position="224"/>
    </location>
</feature>
<evidence type="ECO:0000256" key="2">
    <source>
        <dbReference type="PROSITE-ProRule" id="PRU00703"/>
    </source>
</evidence>
<sequence length="478" mass="53849">MEIEQLEIYDFLCQCQPLDKLITQEGQDKEAPTSQIHQIVEAMEIRYVRRGDEVLHIGQKNPWLYLIRSGAIEVSDSSGEITGRFTEGDWVGYRSILRGGTVSLSATALEDCLLYQLPASLFIDLVEHYPPIRDWFAKHKPVRLRSALKDLHHSESNTLIIRHVRELLNQPLVQVTEQASIQDTACKMMDAQVSAVLVTHQDKLSGIVTDRDFCTRAIAAGIDTQRPIMEIMTPDPQPIDADARGAEALLQMTRMQIQHLPVLAQGKPIGILNAGDLIRDQSHNTVLYLTQEVQRASTIETLKTLSQQLPETLCQLVESSLPAADIAYTISNIGEAISRRLLLLVESELGAPPVPYAWIAAGSLARREQTAHSDQDNGLILSDDYDAALHGAYFKQLSEKVCDGLDACGYIYCPGEVMAMTEKWRQPLAVWRSYFQQWIQHPEPKALMYSSIFFDLRCLHGESYLLEKLQKEILEQTR</sequence>
<dbReference type="RefSeq" id="WP_177428363.1">
    <property type="nucleotide sequence ID" value="NZ_FMSV02000380.1"/>
</dbReference>